<dbReference type="OrthoDB" id="4935951at2"/>
<evidence type="ECO:0000313" key="4">
    <source>
        <dbReference type="Proteomes" id="UP000308705"/>
    </source>
</evidence>
<feature type="domain" description="PPM-type phosphatase" evidence="2">
    <location>
        <begin position="167"/>
        <end position="385"/>
    </location>
</feature>
<name>A0A4U3MPD2_9ACTN</name>
<dbReference type="PANTHER" id="PTHR43156">
    <property type="entry name" value="STAGE II SPORULATION PROTEIN E-RELATED"/>
    <property type="match status" value="1"/>
</dbReference>
<protein>
    <submittedName>
        <fullName evidence="3">Serine/threonine-protein phosphatase</fullName>
    </submittedName>
</protein>
<evidence type="ECO:0000259" key="2">
    <source>
        <dbReference type="SMART" id="SM00331"/>
    </source>
</evidence>
<dbReference type="PANTHER" id="PTHR43156:SF2">
    <property type="entry name" value="STAGE II SPORULATION PROTEIN E"/>
    <property type="match status" value="1"/>
</dbReference>
<evidence type="ECO:0000256" key="1">
    <source>
        <dbReference type="ARBA" id="ARBA00022801"/>
    </source>
</evidence>
<dbReference type="Gene3D" id="3.60.40.10">
    <property type="entry name" value="PPM-type phosphatase domain"/>
    <property type="match status" value="1"/>
</dbReference>
<accession>A0A4U3MPD2</accession>
<dbReference type="InterPro" id="IPR036457">
    <property type="entry name" value="PPM-type-like_dom_sf"/>
</dbReference>
<dbReference type="Proteomes" id="UP000308705">
    <property type="component" value="Unassembled WGS sequence"/>
</dbReference>
<keyword evidence="4" id="KW-1185">Reference proteome</keyword>
<sequence>MLAGLIESSHLRTIDDLPSLLATHTPQAGFTHVLIYLVDLQQQTMRLLKGPGVDLTGVAEELPVEGGLPGLAFQEVRTLVQRDETGEPRHWWIPILNGTSRLGVLRVGTGGPTLDHMSARHLSSVVALLLTSMHSQSDSWARIVRTREMNVAAEMQWRLIPPLTFANDRATVSGMLEPAYEVGGDAFDYAITGDVLHVSVFDAMGHDVSAGLTANLAIAACRNNRRQGASLAKNSEDIEAVLIEEFGRAQRFVTAVMGDLDLRTGLFSWVNRGHPPPILLRGGRWTTTLECAPAHPMGLDLGLPVTTCREQLEPGDRLIFYTDGITEIRDASGREFGVHRFVEFVIRNNQSGLPVPETLRRLIQAVLAYHKGVLRDDATVVIVEWRGPEADPELERADWPIPRT</sequence>
<comment type="caution">
    <text evidence="3">The sequence shown here is derived from an EMBL/GenBank/DDBJ whole genome shotgun (WGS) entry which is preliminary data.</text>
</comment>
<dbReference type="Pfam" id="PF07228">
    <property type="entry name" value="SpoIIE"/>
    <property type="match status" value="1"/>
</dbReference>
<dbReference type="GO" id="GO:0016791">
    <property type="term" value="F:phosphatase activity"/>
    <property type="evidence" value="ECO:0007669"/>
    <property type="project" value="TreeGrafter"/>
</dbReference>
<keyword evidence="1" id="KW-0378">Hydrolase</keyword>
<dbReference type="SUPFAM" id="SSF55781">
    <property type="entry name" value="GAF domain-like"/>
    <property type="match status" value="1"/>
</dbReference>
<dbReference type="InterPro" id="IPR052016">
    <property type="entry name" value="Bact_Sigma-Reg"/>
</dbReference>
<gene>
    <name evidence="3" type="ORF">FDA94_05455</name>
</gene>
<organism evidence="3 4">
    <name type="scientific">Herbidospora galbida</name>
    <dbReference type="NCBI Taxonomy" id="2575442"/>
    <lineage>
        <taxon>Bacteria</taxon>
        <taxon>Bacillati</taxon>
        <taxon>Actinomycetota</taxon>
        <taxon>Actinomycetes</taxon>
        <taxon>Streptosporangiales</taxon>
        <taxon>Streptosporangiaceae</taxon>
        <taxon>Herbidospora</taxon>
    </lineage>
</organism>
<dbReference type="AlphaFoldDB" id="A0A4U3MPD2"/>
<proteinExistence type="predicted"/>
<reference evidence="3 4" key="1">
    <citation type="submission" date="2019-04" db="EMBL/GenBank/DDBJ databases">
        <title>Herbidospora sp. NEAU-GS14.nov., a novel actinomycete isolated from soil.</title>
        <authorList>
            <person name="Han L."/>
        </authorList>
    </citation>
    <scope>NUCLEOTIDE SEQUENCE [LARGE SCALE GENOMIC DNA]</scope>
    <source>
        <strain evidence="3 4">NEAU-GS14</strain>
    </source>
</reference>
<dbReference type="EMBL" id="SZQA01000003">
    <property type="protein sequence ID" value="TKK90602.1"/>
    <property type="molecule type" value="Genomic_DNA"/>
</dbReference>
<evidence type="ECO:0000313" key="3">
    <source>
        <dbReference type="EMBL" id="TKK90602.1"/>
    </source>
</evidence>
<dbReference type="SUPFAM" id="SSF81606">
    <property type="entry name" value="PP2C-like"/>
    <property type="match status" value="1"/>
</dbReference>
<dbReference type="SMART" id="SM00331">
    <property type="entry name" value="PP2C_SIG"/>
    <property type="match status" value="1"/>
</dbReference>
<dbReference type="InterPro" id="IPR001932">
    <property type="entry name" value="PPM-type_phosphatase-like_dom"/>
</dbReference>